<evidence type="ECO:0000313" key="3">
    <source>
        <dbReference type="Proteomes" id="UP000243459"/>
    </source>
</evidence>
<accession>A0A5P1FQF1</accession>
<dbReference type="EMBL" id="CM007381">
    <property type="protein sequence ID" value="ONK80526.1"/>
    <property type="molecule type" value="Genomic_DNA"/>
</dbReference>
<evidence type="ECO:0000313" key="2">
    <source>
        <dbReference type="EMBL" id="ONK80526.1"/>
    </source>
</evidence>
<evidence type="ECO:0000256" key="1">
    <source>
        <dbReference type="SAM" id="MobiDB-lite"/>
    </source>
</evidence>
<gene>
    <name evidence="2" type="ORF">A4U43_C01F18820</name>
</gene>
<dbReference type="AlphaFoldDB" id="A0A5P1FQF1"/>
<protein>
    <submittedName>
        <fullName evidence="2">Uncharacterized protein</fullName>
    </submittedName>
</protein>
<feature type="region of interest" description="Disordered" evidence="1">
    <location>
        <begin position="126"/>
        <end position="174"/>
    </location>
</feature>
<dbReference type="Proteomes" id="UP000243459">
    <property type="component" value="Chromosome 1"/>
</dbReference>
<reference evidence="3" key="1">
    <citation type="journal article" date="2017" name="Nat. Commun.">
        <title>The asparagus genome sheds light on the origin and evolution of a young Y chromosome.</title>
        <authorList>
            <person name="Harkess A."/>
            <person name="Zhou J."/>
            <person name="Xu C."/>
            <person name="Bowers J.E."/>
            <person name="Van der Hulst R."/>
            <person name="Ayyampalayam S."/>
            <person name="Mercati F."/>
            <person name="Riccardi P."/>
            <person name="McKain M.R."/>
            <person name="Kakrana A."/>
            <person name="Tang H."/>
            <person name="Ray J."/>
            <person name="Groenendijk J."/>
            <person name="Arikit S."/>
            <person name="Mathioni S.M."/>
            <person name="Nakano M."/>
            <person name="Shan H."/>
            <person name="Telgmann-Rauber A."/>
            <person name="Kanno A."/>
            <person name="Yue Z."/>
            <person name="Chen H."/>
            <person name="Li W."/>
            <person name="Chen Y."/>
            <person name="Xu X."/>
            <person name="Zhang Y."/>
            <person name="Luo S."/>
            <person name="Chen H."/>
            <person name="Gao J."/>
            <person name="Mao Z."/>
            <person name="Pires J.C."/>
            <person name="Luo M."/>
            <person name="Kudrna D."/>
            <person name="Wing R.A."/>
            <person name="Meyers B.C."/>
            <person name="Yi K."/>
            <person name="Kong H."/>
            <person name="Lavrijsen P."/>
            <person name="Sunseri F."/>
            <person name="Falavigna A."/>
            <person name="Ye Y."/>
            <person name="Leebens-Mack J.H."/>
            <person name="Chen G."/>
        </authorList>
    </citation>
    <scope>NUCLEOTIDE SEQUENCE [LARGE SCALE GENOMIC DNA]</scope>
    <source>
        <strain evidence="3">cv. DH0086</strain>
    </source>
</reference>
<sequence>MLHFLGTAARWWKQEGWALGVIANEEGGGRRSCFDRQTEEKIEGVRRPVRGRTAGPISVGGCLVVRGRRSSAGGSVGSLLSQELSRLGFFARFFRYFSVGVQRDMSSVGTCFRALRWRGRERGDWRLPAHAGRSGSPSRLRPVAKPARAKRLVGVEPAARPGVQASSLEREEDE</sequence>
<organism evidence="2 3">
    <name type="scientific">Asparagus officinalis</name>
    <name type="common">Garden asparagus</name>
    <dbReference type="NCBI Taxonomy" id="4686"/>
    <lineage>
        <taxon>Eukaryota</taxon>
        <taxon>Viridiplantae</taxon>
        <taxon>Streptophyta</taxon>
        <taxon>Embryophyta</taxon>
        <taxon>Tracheophyta</taxon>
        <taxon>Spermatophyta</taxon>
        <taxon>Magnoliopsida</taxon>
        <taxon>Liliopsida</taxon>
        <taxon>Asparagales</taxon>
        <taxon>Asparagaceae</taxon>
        <taxon>Asparagoideae</taxon>
        <taxon>Asparagus</taxon>
    </lineage>
</organism>
<keyword evidence="3" id="KW-1185">Reference proteome</keyword>
<dbReference type="Gramene" id="ONK80526">
    <property type="protein sequence ID" value="ONK80526"/>
    <property type="gene ID" value="A4U43_C01F18820"/>
</dbReference>
<proteinExistence type="predicted"/>
<name>A0A5P1FQF1_ASPOF</name>